<dbReference type="InterPro" id="IPR036523">
    <property type="entry name" value="SurE-like_sf"/>
</dbReference>
<evidence type="ECO:0000313" key="8">
    <source>
        <dbReference type="Proteomes" id="UP000823637"/>
    </source>
</evidence>
<name>A0A9D9EJP5_9BACT</name>
<keyword evidence="4 5" id="KW-0378">Hydrolase</keyword>
<protein>
    <recommendedName>
        <fullName evidence="5">5'-nucleotidase SurE</fullName>
        <ecNumber evidence="5">3.1.3.5</ecNumber>
    </recommendedName>
    <alternativeName>
        <fullName evidence="5">Nucleoside 5'-monophosphate phosphohydrolase</fullName>
    </alternativeName>
</protein>
<dbReference type="Gene3D" id="3.40.1210.10">
    <property type="entry name" value="Survival protein SurE-like phosphatase/nucleotidase"/>
    <property type="match status" value="1"/>
</dbReference>
<organism evidence="7 8">
    <name type="scientific">Candidatus Enterocola intestinipullorum</name>
    <dbReference type="NCBI Taxonomy" id="2840783"/>
    <lineage>
        <taxon>Bacteria</taxon>
        <taxon>Pseudomonadati</taxon>
        <taxon>Bacteroidota</taxon>
        <taxon>Bacteroidia</taxon>
        <taxon>Bacteroidales</taxon>
        <taxon>Candidatus Enterocola</taxon>
    </lineage>
</organism>
<evidence type="ECO:0000256" key="5">
    <source>
        <dbReference type="HAMAP-Rule" id="MF_00060"/>
    </source>
</evidence>
<dbReference type="NCBIfam" id="TIGR00087">
    <property type="entry name" value="surE"/>
    <property type="match status" value="1"/>
</dbReference>
<dbReference type="GO" id="GO:0000166">
    <property type="term" value="F:nucleotide binding"/>
    <property type="evidence" value="ECO:0007669"/>
    <property type="project" value="UniProtKB-KW"/>
</dbReference>
<evidence type="ECO:0000256" key="1">
    <source>
        <dbReference type="ARBA" id="ARBA00000815"/>
    </source>
</evidence>
<dbReference type="Proteomes" id="UP000823637">
    <property type="component" value="Unassembled WGS sequence"/>
</dbReference>
<feature type="binding site" evidence="5">
    <location>
        <position position="97"/>
    </location>
    <ligand>
        <name>a divalent metal cation</name>
        <dbReference type="ChEBI" id="CHEBI:60240"/>
    </ligand>
</feature>
<accession>A0A9D9EJP5</accession>
<dbReference type="PANTHER" id="PTHR30457">
    <property type="entry name" value="5'-NUCLEOTIDASE SURE"/>
    <property type="match status" value="1"/>
</dbReference>
<feature type="domain" description="Survival protein SurE-like phosphatase/nucleotidase" evidence="6">
    <location>
        <begin position="5"/>
        <end position="188"/>
    </location>
</feature>
<comment type="catalytic activity">
    <reaction evidence="1 5">
        <text>a ribonucleoside 5'-phosphate + H2O = a ribonucleoside + phosphate</text>
        <dbReference type="Rhea" id="RHEA:12484"/>
        <dbReference type="ChEBI" id="CHEBI:15377"/>
        <dbReference type="ChEBI" id="CHEBI:18254"/>
        <dbReference type="ChEBI" id="CHEBI:43474"/>
        <dbReference type="ChEBI" id="CHEBI:58043"/>
        <dbReference type="EC" id="3.1.3.5"/>
    </reaction>
</comment>
<comment type="similarity">
    <text evidence="2 5">Belongs to the SurE nucleotidase family.</text>
</comment>
<comment type="caution">
    <text evidence="7">The sequence shown here is derived from an EMBL/GenBank/DDBJ whole genome shotgun (WGS) entry which is preliminary data.</text>
</comment>
<dbReference type="HAMAP" id="MF_00060">
    <property type="entry name" value="SurE"/>
    <property type="match status" value="1"/>
</dbReference>
<dbReference type="GO" id="GO:0008253">
    <property type="term" value="F:5'-nucleotidase activity"/>
    <property type="evidence" value="ECO:0007669"/>
    <property type="project" value="UniProtKB-UniRule"/>
</dbReference>
<dbReference type="InterPro" id="IPR030048">
    <property type="entry name" value="SurE"/>
</dbReference>
<dbReference type="EC" id="3.1.3.5" evidence="5"/>
<feature type="binding site" evidence="5">
    <location>
        <position position="10"/>
    </location>
    <ligand>
        <name>a divalent metal cation</name>
        <dbReference type="ChEBI" id="CHEBI:60240"/>
    </ligand>
</feature>
<comment type="function">
    <text evidence="5">Nucleotidase that shows phosphatase activity on nucleoside 5'-monophosphates.</text>
</comment>
<dbReference type="GO" id="GO:0005737">
    <property type="term" value="C:cytoplasm"/>
    <property type="evidence" value="ECO:0007669"/>
    <property type="project" value="UniProtKB-SubCell"/>
</dbReference>
<feature type="binding site" evidence="5">
    <location>
        <position position="11"/>
    </location>
    <ligand>
        <name>a divalent metal cation</name>
        <dbReference type="ChEBI" id="CHEBI:60240"/>
    </ligand>
</feature>
<dbReference type="AlphaFoldDB" id="A0A9D9EJP5"/>
<dbReference type="Pfam" id="PF01975">
    <property type="entry name" value="SurE"/>
    <property type="match status" value="1"/>
</dbReference>
<dbReference type="SUPFAM" id="SSF64167">
    <property type="entry name" value="SurE-like"/>
    <property type="match status" value="1"/>
</dbReference>
<evidence type="ECO:0000313" key="7">
    <source>
        <dbReference type="EMBL" id="MBO8446409.1"/>
    </source>
</evidence>
<keyword evidence="5" id="KW-0963">Cytoplasm</keyword>
<comment type="cofactor">
    <cofactor evidence="5">
        <name>a divalent metal cation</name>
        <dbReference type="ChEBI" id="CHEBI:60240"/>
    </cofactor>
    <text evidence="5">Binds 1 divalent metal cation per subunit.</text>
</comment>
<evidence type="ECO:0000259" key="6">
    <source>
        <dbReference type="Pfam" id="PF01975"/>
    </source>
</evidence>
<reference evidence="7" key="2">
    <citation type="journal article" date="2021" name="PeerJ">
        <title>Extensive microbial diversity within the chicken gut microbiome revealed by metagenomics and culture.</title>
        <authorList>
            <person name="Gilroy R."/>
            <person name="Ravi A."/>
            <person name="Getino M."/>
            <person name="Pursley I."/>
            <person name="Horton D.L."/>
            <person name="Alikhan N.F."/>
            <person name="Baker D."/>
            <person name="Gharbi K."/>
            <person name="Hall N."/>
            <person name="Watson M."/>
            <person name="Adriaenssens E.M."/>
            <person name="Foster-Nyarko E."/>
            <person name="Jarju S."/>
            <person name="Secka A."/>
            <person name="Antonio M."/>
            <person name="Oren A."/>
            <person name="Chaudhuri R.R."/>
            <person name="La Ragione R."/>
            <person name="Hildebrand F."/>
            <person name="Pallen M.J."/>
        </authorList>
    </citation>
    <scope>NUCLEOTIDE SEQUENCE</scope>
    <source>
        <strain evidence="7">D3-1215</strain>
    </source>
</reference>
<gene>
    <name evidence="5 7" type="primary">surE</name>
    <name evidence="7" type="ORF">IAC32_01490</name>
</gene>
<dbReference type="PANTHER" id="PTHR30457:SF0">
    <property type="entry name" value="PHOSPHATASE, PUTATIVE (AFU_ORTHOLOGUE AFUA_4G01070)-RELATED"/>
    <property type="match status" value="1"/>
</dbReference>
<dbReference type="NCBIfam" id="NF001492">
    <property type="entry name" value="PRK00346.2-2"/>
    <property type="match status" value="1"/>
</dbReference>
<feature type="binding site" evidence="5">
    <location>
        <position position="41"/>
    </location>
    <ligand>
        <name>a divalent metal cation</name>
        <dbReference type="ChEBI" id="CHEBI:60240"/>
    </ligand>
</feature>
<evidence type="ECO:0000256" key="3">
    <source>
        <dbReference type="ARBA" id="ARBA00022723"/>
    </source>
</evidence>
<proteinExistence type="inferred from homology"/>
<comment type="subcellular location">
    <subcellularLocation>
        <location evidence="5">Cytoplasm</location>
    </subcellularLocation>
</comment>
<reference evidence="7" key="1">
    <citation type="submission" date="2020-10" db="EMBL/GenBank/DDBJ databases">
        <authorList>
            <person name="Gilroy R."/>
        </authorList>
    </citation>
    <scope>NUCLEOTIDE SEQUENCE</scope>
    <source>
        <strain evidence="7">D3-1215</strain>
    </source>
</reference>
<evidence type="ECO:0000256" key="4">
    <source>
        <dbReference type="ARBA" id="ARBA00022801"/>
    </source>
</evidence>
<evidence type="ECO:0000256" key="2">
    <source>
        <dbReference type="ARBA" id="ARBA00011062"/>
    </source>
</evidence>
<dbReference type="EMBL" id="JADIMR010000021">
    <property type="protein sequence ID" value="MBO8446409.1"/>
    <property type="molecule type" value="Genomic_DNA"/>
</dbReference>
<keyword evidence="3 5" id="KW-0479">Metal-binding</keyword>
<dbReference type="InterPro" id="IPR002828">
    <property type="entry name" value="SurE-like_Pase/nucleotidase"/>
</dbReference>
<sequence length="257" mass="28191">MKPLILVTNDDGINARGINALVEAVCPLGDVVVVAPDGPRSAQSNAITVNTPLRIWKHFEKDGLSMFRCNGTPADCVKIGLYRVLDRKPDVVVSGINHGSNSSISVIYSGTMGAVFEACIEGIPAAGFSLCSFDPRADFSEAINYSAMITKKILDEGLPKDVCLNVNIPECGHIKGMKISRQCYGRWQERFVLREDPAGNNYFWLTGDFTDHEPDAEDTDEAVMRSGFVSVVPCRVDMTDYEAVKSLQSWNYDAETL</sequence>
<dbReference type="GO" id="GO:0046872">
    <property type="term" value="F:metal ion binding"/>
    <property type="evidence" value="ECO:0007669"/>
    <property type="project" value="UniProtKB-UniRule"/>
</dbReference>
<keyword evidence="5" id="KW-0547">Nucleotide-binding</keyword>